<sequence length="445" mass="49391">MKKLTALLLIFTLLLFSVVGCSSDNSKTEETTAAAVTTAETQPESTEAEMVTLKIYAQYSDDDTKIPYDYAVVELAKDYPNVKLELDIQAQDDGVKLQTYAATGNLPDIFQVGLSQIETFKESGNIMILDDAAKSTGFLDRAVPSASNIIYNEDGHIYAFPYAGNELVLWYYNKALFEQYNVKVPETYEELLTAINTFNENDIIPMSIFAKEKWITTAMYDVLATRFDSDGIAKLDAGKGKASDEAYAKAAETLNELVKAGMFADGATNTNYDQAASLFYEGKAAMFLNGQWEIQAATDKLGENADWMWYPVMPGYENNKFALSGGGAPGGYAVNPKSEHKELAAEVAAYISEKYCEAKYMYRGNPILAVKVNESIKPETPFPAMMEKLDNELSNITSTTKFAWGLGNPLFKVAIEDQSQFLMTEDYTPAEFIEELDKVIERMNQ</sequence>
<dbReference type="Pfam" id="PF01547">
    <property type="entry name" value="SBP_bac_1"/>
    <property type="match status" value="1"/>
</dbReference>
<protein>
    <submittedName>
        <fullName evidence="2">Extracellular solute-binding protein</fullName>
    </submittedName>
</protein>
<dbReference type="PROSITE" id="PS51257">
    <property type="entry name" value="PROKAR_LIPOPROTEIN"/>
    <property type="match status" value="1"/>
</dbReference>
<dbReference type="SUPFAM" id="SSF53850">
    <property type="entry name" value="Periplasmic binding protein-like II"/>
    <property type="match status" value="1"/>
</dbReference>
<accession>A0ABT6N8S3</accession>
<keyword evidence="1" id="KW-0732">Signal</keyword>
<feature type="signal peptide" evidence="1">
    <location>
        <begin position="1"/>
        <end position="22"/>
    </location>
</feature>
<dbReference type="Gene3D" id="3.40.190.10">
    <property type="entry name" value="Periplasmic binding protein-like II"/>
    <property type="match status" value="2"/>
</dbReference>
<proteinExistence type="predicted"/>
<dbReference type="InterPro" id="IPR006059">
    <property type="entry name" value="SBP"/>
</dbReference>
<dbReference type="Proteomes" id="UP001158045">
    <property type="component" value="Unassembled WGS sequence"/>
</dbReference>
<keyword evidence="3" id="KW-1185">Reference proteome</keyword>
<dbReference type="EMBL" id="JARYZI010000001">
    <property type="protein sequence ID" value="MDH8676808.1"/>
    <property type="molecule type" value="Genomic_DNA"/>
</dbReference>
<comment type="caution">
    <text evidence="2">The sequence shown here is derived from an EMBL/GenBank/DDBJ whole genome shotgun (WGS) entry which is preliminary data.</text>
</comment>
<evidence type="ECO:0000313" key="3">
    <source>
        <dbReference type="Proteomes" id="UP001158045"/>
    </source>
</evidence>
<name>A0ABT6N8S3_9FIRM</name>
<organism evidence="2 3">
    <name type="scientific">Fusibacter bizertensis</name>
    <dbReference type="NCBI Taxonomy" id="1488331"/>
    <lineage>
        <taxon>Bacteria</taxon>
        <taxon>Bacillati</taxon>
        <taxon>Bacillota</taxon>
        <taxon>Clostridia</taxon>
        <taxon>Eubacteriales</taxon>
        <taxon>Eubacteriales Family XII. Incertae Sedis</taxon>
        <taxon>Fusibacter</taxon>
    </lineage>
</organism>
<evidence type="ECO:0000256" key="1">
    <source>
        <dbReference type="SAM" id="SignalP"/>
    </source>
</evidence>
<dbReference type="PANTHER" id="PTHR43649">
    <property type="entry name" value="ARABINOSE-BINDING PROTEIN-RELATED"/>
    <property type="match status" value="1"/>
</dbReference>
<dbReference type="InterPro" id="IPR050490">
    <property type="entry name" value="Bact_solute-bd_prot1"/>
</dbReference>
<dbReference type="RefSeq" id="WP_281092607.1">
    <property type="nucleotide sequence ID" value="NZ_JARYZI010000001.1"/>
</dbReference>
<gene>
    <name evidence="2" type="ORF">QE109_01550</name>
</gene>
<dbReference type="PANTHER" id="PTHR43649:SF12">
    <property type="entry name" value="DIACETYLCHITOBIOSE BINDING PROTEIN DASA"/>
    <property type="match status" value="1"/>
</dbReference>
<evidence type="ECO:0000313" key="2">
    <source>
        <dbReference type="EMBL" id="MDH8676808.1"/>
    </source>
</evidence>
<reference evidence="2 3" key="1">
    <citation type="submission" date="2023-04" db="EMBL/GenBank/DDBJ databases">
        <title>Fusibacter bizertensis strain WBS, isolated from littoral bottom sediments of the Arctic seas - biochemical and genomic analysis.</title>
        <authorList>
            <person name="Brioukhanov A.L."/>
        </authorList>
    </citation>
    <scope>NUCLEOTIDE SEQUENCE [LARGE SCALE GENOMIC DNA]</scope>
    <source>
        <strain evidence="2 3">WBS</strain>
    </source>
</reference>
<feature type="chain" id="PRO_5047098816" evidence="1">
    <location>
        <begin position="23"/>
        <end position="445"/>
    </location>
</feature>